<evidence type="ECO:0000259" key="4">
    <source>
        <dbReference type="PROSITE" id="PS51779"/>
    </source>
</evidence>
<dbReference type="InterPro" id="IPR034746">
    <property type="entry name" value="POTRA"/>
</dbReference>
<dbReference type="Proteomes" id="UP000317646">
    <property type="component" value="Unassembled WGS sequence"/>
</dbReference>
<dbReference type="GO" id="GO:0019867">
    <property type="term" value="C:outer membrane"/>
    <property type="evidence" value="ECO:0007669"/>
    <property type="project" value="InterPro"/>
</dbReference>
<protein>
    <recommendedName>
        <fullName evidence="4">POTRA domain-containing protein</fullName>
    </recommendedName>
</protein>
<dbReference type="PANTHER" id="PTHR34978:SF3">
    <property type="entry name" value="SLR0241 PROTEIN"/>
    <property type="match status" value="1"/>
</dbReference>
<feature type="transmembrane region" description="Helical" evidence="3">
    <location>
        <begin position="287"/>
        <end position="307"/>
    </location>
</feature>
<dbReference type="AlphaFoldDB" id="A0A502GZ44"/>
<dbReference type="InterPro" id="IPR052173">
    <property type="entry name" value="Beta-lactam_resp_regulator"/>
</dbReference>
<feature type="transmembrane region" description="Helical" evidence="3">
    <location>
        <begin position="38"/>
        <end position="54"/>
    </location>
</feature>
<evidence type="ECO:0000313" key="6">
    <source>
        <dbReference type="Proteomes" id="UP000317646"/>
    </source>
</evidence>
<sequence length="497" mass="52860">MLANGLWYLAGASFCLAVLALAYRLLLAHLPAFAWNRAYLLGALAAGALLPLAARPGLAALLPHAAGGPAGALPFALHWPPGAPVAAAAAGATAGTPGPNWAALALGALAIVYGLGALRRLVAAARNLGALRRLARQHPRTPLAGCTVVHLPPPGLPAFSFGRYVFLSPLHEALSAAERDQLLRHEQVHVRQRHTLDLLLVEALGVVFWFHGAVPYFGRQLKAVHEYLADAAVARTPAGPVRYGELLIKLAAQQPPFALVHAFAAPKQLFLRIQMLTQPPATPMQKLRFLAVLPVAAFAWAATAWAAPAPSHPTPGAPSARTLAAAPGAPRIGRITWRGNAAVPADRLNAALGLRPGDAYDSLTVEKHLNYNPSGNDVSSLYMDHGYLFFQVMPVATRQADGTVDLAFNVTEGHPAKLRRVYITGGLDASAQAALLKRLPLRTGDDFSRAKLVETNRLLVQEGKFDSQKIRINPQPIVRPTEATDLLDIELVLVPKA</sequence>
<evidence type="ECO:0000256" key="2">
    <source>
        <dbReference type="ARBA" id="ARBA00023136"/>
    </source>
</evidence>
<evidence type="ECO:0000256" key="3">
    <source>
        <dbReference type="SAM" id="Phobius"/>
    </source>
</evidence>
<gene>
    <name evidence="5" type="ORF">EAH73_09905</name>
</gene>
<dbReference type="EMBL" id="RCYZ01000003">
    <property type="protein sequence ID" value="TPG66692.1"/>
    <property type="molecule type" value="Genomic_DNA"/>
</dbReference>
<dbReference type="PROSITE" id="PS51779">
    <property type="entry name" value="POTRA"/>
    <property type="match status" value="1"/>
</dbReference>
<reference evidence="5 6" key="1">
    <citation type="journal article" date="2019" name="Environ. Microbiol.">
        <title>Species interactions and distinct microbial communities in high Arctic permafrost affected cryosols are associated with the CH4 and CO2 gas fluxes.</title>
        <authorList>
            <person name="Altshuler I."/>
            <person name="Hamel J."/>
            <person name="Turney S."/>
            <person name="Magnuson E."/>
            <person name="Levesque R."/>
            <person name="Greer C."/>
            <person name="Whyte L.G."/>
        </authorList>
    </citation>
    <scope>NUCLEOTIDE SEQUENCE [LARGE SCALE GENOMIC DNA]</scope>
    <source>
        <strain evidence="5 6">S9.2P</strain>
    </source>
</reference>
<organism evidence="5 6">
    <name type="scientific">Hymenobacter nivis</name>
    <dbReference type="NCBI Taxonomy" id="1850093"/>
    <lineage>
        <taxon>Bacteria</taxon>
        <taxon>Pseudomonadati</taxon>
        <taxon>Bacteroidota</taxon>
        <taxon>Cytophagia</taxon>
        <taxon>Cytophagales</taxon>
        <taxon>Hymenobacteraceae</taxon>
        <taxon>Hymenobacter</taxon>
    </lineage>
</organism>
<dbReference type="Pfam" id="PF07244">
    <property type="entry name" value="POTRA"/>
    <property type="match status" value="1"/>
</dbReference>
<keyword evidence="3" id="KW-0812">Transmembrane</keyword>
<proteinExistence type="predicted"/>
<dbReference type="RefSeq" id="WP_140466332.1">
    <property type="nucleotide sequence ID" value="NZ_RCYZ01000003.1"/>
</dbReference>
<dbReference type="InterPro" id="IPR010827">
    <property type="entry name" value="BamA/TamA_POTRA"/>
</dbReference>
<comment type="subcellular location">
    <subcellularLocation>
        <location evidence="1">Membrane</location>
    </subcellularLocation>
</comment>
<dbReference type="PANTHER" id="PTHR34978">
    <property type="entry name" value="POSSIBLE SENSOR-TRANSDUCER PROTEIN BLAR"/>
    <property type="match status" value="1"/>
</dbReference>
<keyword evidence="3" id="KW-1133">Transmembrane helix</keyword>
<feature type="transmembrane region" description="Helical" evidence="3">
    <location>
        <begin position="6"/>
        <end position="26"/>
    </location>
</feature>
<dbReference type="Pfam" id="PF05569">
    <property type="entry name" value="Peptidase_M56"/>
    <property type="match status" value="1"/>
</dbReference>
<name>A0A502GZ44_9BACT</name>
<comment type="caution">
    <text evidence="5">The sequence shown here is derived from an EMBL/GenBank/DDBJ whole genome shotgun (WGS) entry which is preliminary data.</text>
</comment>
<dbReference type="Gene3D" id="3.10.20.310">
    <property type="entry name" value="membrane protein fhac"/>
    <property type="match status" value="2"/>
</dbReference>
<dbReference type="InterPro" id="IPR008756">
    <property type="entry name" value="Peptidase_M56"/>
</dbReference>
<dbReference type="OrthoDB" id="1522859at2"/>
<evidence type="ECO:0000313" key="5">
    <source>
        <dbReference type="EMBL" id="TPG66692.1"/>
    </source>
</evidence>
<keyword evidence="6" id="KW-1185">Reference proteome</keyword>
<keyword evidence="2 3" id="KW-0472">Membrane</keyword>
<feature type="transmembrane region" description="Helical" evidence="3">
    <location>
        <begin position="101"/>
        <end position="122"/>
    </location>
</feature>
<evidence type="ECO:0000256" key="1">
    <source>
        <dbReference type="ARBA" id="ARBA00004370"/>
    </source>
</evidence>
<accession>A0A502GZ44</accession>
<feature type="domain" description="POTRA" evidence="4">
    <location>
        <begin position="330"/>
        <end position="413"/>
    </location>
</feature>
<dbReference type="CDD" id="cd07341">
    <property type="entry name" value="M56_BlaR1_MecR1_like"/>
    <property type="match status" value="1"/>
</dbReference>